<comment type="caution">
    <text evidence="4">The sequence shown here is derived from an EMBL/GenBank/DDBJ whole genome shotgun (WGS) entry which is preliminary data.</text>
</comment>
<evidence type="ECO:0000259" key="2">
    <source>
        <dbReference type="Pfam" id="PF00534"/>
    </source>
</evidence>
<feature type="domain" description="Glycosyl transferase family 1" evidence="2">
    <location>
        <begin position="192"/>
        <end position="349"/>
    </location>
</feature>
<dbReference type="CDD" id="cd03809">
    <property type="entry name" value="GT4_MtfB-like"/>
    <property type="match status" value="1"/>
</dbReference>
<dbReference type="AlphaFoldDB" id="A0A1G1VMC5"/>
<keyword evidence="1" id="KW-0808">Transferase</keyword>
<dbReference type="Proteomes" id="UP000179069">
    <property type="component" value="Unassembled WGS sequence"/>
</dbReference>
<gene>
    <name evidence="4" type="ORF">A2785_03145</name>
</gene>
<evidence type="ECO:0000313" key="4">
    <source>
        <dbReference type="EMBL" id="OGY16562.1"/>
    </source>
</evidence>
<dbReference type="Pfam" id="PF00534">
    <property type="entry name" value="Glycos_transf_1"/>
    <property type="match status" value="1"/>
</dbReference>
<evidence type="ECO:0000259" key="3">
    <source>
        <dbReference type="Pfam" id="PF13439"/>
    </source>
</evidence>
<dbReference type="Pfam" id="PF13439">
    <property type="entry name" value="Glyco_transf_4"/>
    <property type="match status" value="1"/>
</dbReference>
<dbReference type="SUPFAM" id="SSF53756">
    <property type="entry name" value="UDP-Glycosyltransferase/glycogen phosphorylase"/>
    <property type="match status" value="1"/>
</dbReference>
<dbReference type="InterPro" id="IPR028098">
    <property type="entry name" value="Glyco_trans_4-like_N"/>
</dbReference>
<feature type="domain" description="Glycosyltransferase subfamily 4-like N-terminal" evidence="3">
    <location>
        <begin position="59"/>
        <end position="171"/>
    </location>
</feature>
<organism evidence="4 5">
    <name type="scientific">Candidatus Chisholmbacteria bacterium RIFCSPHIGHO2_01_FULL_49_18</name>
    <dbReference type="NCBI Taxonomy" id="1797590"/>
    <lineage>
        <taxon>Bacteria</taxon>
        <taxon>Candidatus Chisholmiibacteriota</taxon>
    </lineage>
</organism>
<dbReference type="PANTHER" id="PTHR46401">
    <property type="entry name" value="GLYCOSYLTRANSFERASE WBBK-RELATED"/>
    <property type="match status" value="1"/>
</dbReference>
<dbReference type="InterPro" id="IPR001296">
    <property type="entry name" value="Glyco_trans_1"/>
</dbReference>
<dbReference type="GO" id="GO:0016757">
    <property type="term" value="F:glycosyltransferase activity"/>
    <property type="evidence" value="ECO:0007669"/>
    <property type="project" value="InterPro"/>
</dbReference>
<reference evidence="4 5" key="1">
    <citation type="journal article" date="2016" name="Nat. Commun.">
        <title>Thousands of microbial genomes shed light on interconnected biogeochemical processes in an aquifer system.</title>
        <authorList>
            <person name="Anantharaman K."/>
            <person name="Brown C.T."/>
            <person name="Hug L.A."/>
            <person name="Sharon I."/>
            <person name="Castelle C.J."/>
            <person name="Probst A.J."/>
            <person name="Thomas B.C."/>
            <person name="Singh A."/>
            <person name="Wilkins M.J."/>
            <person name="Karaoz U."/>
            <person name="Brodie E.L."/>
            <person name="Williams K.H."/>
            <person name="Hubbard S.S."/>
            <person name="Banfield J.F."/>
        </authorList>
    </citation>
    <scope>NUCLEOTIDE SEQUENCE [LARGE SCALE GENOMIC DNA]</scope>
</reference>
<evidence type="ECO:0000313" key="5">
    <source>
        <dbReference type="Proteomes" id="UP000179069"/>
    </source>
</evidence>
<accession>A0A1G1VMC5</accession>
<evidence type="ECO:0008006" key="6">
    <source>
        <dbReference type="Google" id="ProtNLM"/>
    </source>
</evidence>
<dbReference type="PANTHER" id="PTHR46401:SF2">
    <property type="entry name" value="GLYCOSYLTRANSFERASE WBBK-RELATED"/>
    <property type="match status" value="1"/>
</dbReference>
<name>A0A1G1VMC5_9BACT</name>
<dbReference type="FunFam" id="3.40.50.2000:FF:000119">
    <property type="entry name" value="Glycosyl transferase group 1"/>
    <property type="match status" value="1"/>
</dbReference>
<protein>
    <recommendedName>
        <fullName evidence="6">Glycosyl transferase family 1</fullName>
    </recommendedName>
</protein>
<dbReference type="Gene3D" id="3.40.50.2000">
    <property type="entry name" value="Glycogen Phosphorylase B"/>
    <property type="match status" value="2"/>
</dbReference>
<dbReference type="GO" id="GO:0009103">
    <property type="term" value="P:lipopolysaccharide biosynthetic process"/>
    <property type="evidence" value="ECO:0007669"/>
    <property type="project" value="TreeGrafter"/>
</dbReference>
<evidence type="ECO:0000256" key="1">
    <source>
        <dbReference type="ARBA" id="ARBA00022679"/>
    </source>
</evidence>
<sequence length="376" mass="42164">MVIGVDASRAFVPERTGTENYSFRLFKAMLAVGGANKFILYTRNSIVDPADFPQKNVTITRINWPRLWTQGGLALRTHLDRLDVLFVPAHTLPILRKAGLPTVVTIHGLEYEYLPEYYRFPQKLYLTWSTRYAVRFADRIIAVSQFTADELQKRLGADPKKISVIHEGVDRKAYQRSFTEAEKQEALSKLGISKPYVLFLGVVQPRKNLERLIEAFSRIRLTRPGLVSLNLVIAGKLGWMYEKILQAPKKYGVEDRVQFPGFIPQDILPVLLQESLAFILPSLTEGFGLPVLEAMAAGAPVIAAKAGALPEVVGEAGLYIDPLSVDDMSKSLQAVVLSEELRKELRKKGLSRVRQFSWERAANEILAVLGEAVKEM</sequence>
<proteinExistence type="predicted"/>
<dbReference type="EMBL" id="MHCI01000014">
    <property type="protein sequence ID" value="OGY16562.1"/>
    <property type="molecule type" value="Genomic_DNA"/>
</dbReference>